<proteinExistence type="predicted"/>
<accession>A0ABW6F007</accession>
<comment type="caution">
    <text evidence="2">The sequence shown here is derived from an EMBL/GenBank/DDBJ whole genome shotgun (WGS) entry which is preliminary data.</text>
</comment>
<evidence type="ECO:0000256" key="1">
    <source>
        <dbReference type="SAM" id="MobiDB-lite"/>
    </source>
</evidence>
<dbReference type="RefSeq" id="WP_382771702.1">
    <property type="nucleotide sequence ID" value="NZ_JBHXKZ010000006.1"/>
</dbReference>
<evidence type="ECO:0000313" key="2">
    <source>
        <dbReference type="EMBL" id="MFD4822984.1"/>
    </source>
</evidence>
<protein>
    <submittedName>
        <fullName evidence="2">Uncharacterized protein</fullName>
    </submittedName>
</protein>
<keyword evidence="3" id="KW-1185">Reference proteome</keyword>
<evidence type="ECO:0000313" key="3">
    <source>
        <dbReference type="Proteomes" id="UP001598352"/>
    </source>
</evidence>
<reference evidence="2 3" key="1">
    <citation type="submission" date="2024-09" db="EMBL/GenBank/DDBJ databases">
        <title>The Natural Products Discovery Center: Release of the First 8490 Sequenced Strains for Exploring Actinobacteria Biosynthetic Diversity.</title>
        <authorList>
            <person name="Kalkreuter E."/>
            <person name="Kautsar S.A."/>
            <person name="Yang D."/>
            <person name="Bader C.D."/>
            <person name="Teijaro C.N."/>
            <person name="Fluegel L."/>
            <person name="Davis C.M."/>
            <person name="Simpson J.R."/>
            <person name="Lauterbach L."/>
            <person name="Steele A.D."/>
            <person name="Gui C."/>
            <person name="Meng S."/>
            <person name="Li G."/>
            <person name="Viehrig K."/>
            <person name="Ye F."/>
            <person name="Su P."/>
            <person name="Kiefer A.F."/>
            <person name="Nichols A."/>
            <person name="Cepeda A.J."/>
            <person name="Yan W."/>
            <person name="Fan B."/>
            <person name="Jiang Y."/>
            <person name="Adhikari A."/>
            <person name="Zheng C.-J."/>
            <person name="Schuster L."/>
            <person name="Cowan T.M."/>
            <person name="Smanski M.J."/>
            <person name="Chevrette M.G."/>
            <person name="De Carvalho L.P.S."/>
            <person name="Shen B."/>
        </authorList>
    </citation>
    <scope>NUCLEOTIDE SEQUENCE [LARGE SCALE GENOMIC DNA]</scope>
    <source>
        <strain evidence="2 3">NPDC058428</strain>
    </source>
</reference>
<name>A0ABW6F007_9ACTN</name>
<sequence>MFEIRVICETPDREAVVSGLRSQFNIGRVRSSLSLTSGGERLYITADLPAANPWPAPEQAYAVAPSIVREIGWTARAAAERPLYTDLGREFWLRKAAVLDRIALADDRENAPGDAAEAATKAARRLMDLDSASGLGPSGHADGPYVPDHPESTRNPRGYVRQEYAIWHKNNQ</sequence>
<feature type="region of interest" description="Disordered" evidence="1">
    <location>
        <begin position="129"/>
        <end position="163"/>
    </location>
</feature>
<dbReference type="EMBL" id="JBHXKZ010000006">
    <property type="protein sequence ID" value="MFD4822984.1"/>
    <property type="molecule type" value="Genomic_DNA"/>
</dbReference>
<dbReference type="Proteomes" id="UP001598352">
    <property type="component" value="Unassembled WGS sequence"/>
</dbReference>
<gene>
    <name evidence="2" type="ORF">ACFWOQ_10420</name>
</gene>
<organism evidence="2 3">
    <name type="scientific">Streptomyces rubiginosohelvolus</name>
    <dbReference type="NCBI Taxonomy" id="67362"/>
    <lineage>
        <taxon>Bacteria</taxon>
        <taxon>Bacillati</taxon>
        <taxon>Actinomycetota</taxon>
        <taxon>Actinomycetes</taxon>
        <taxon>Kitasatosporales</taxon>
        <taxon>Streptomycetaceae</taxon>
        <taxon>Streptomyces</taxon>
    </lineage>
</organism>